<dbReference type="GO" id="GO:0046872">
    <property type="term" value="F:metal ion binding"/>
    <property type="evidence" value="ECO:0007669"/>
    <property type="project" value="InterPro"/>
</dbReference>
<gene>
    <name evidence="3" type="ORF">GA0070613_5005</name>
</gene>
<dbReference type="Proteomes" id="UP000198221">
    <property type="component" value="Chromosome I"/>
</dbReference>
<dbReference type="InterPro" id="IPR017517">
    <property type="entry name" value="Maleyloyr_isom"/>
</dbReference>
<dbReference type="NCBIfam" id="TIGR03084">
    <property type="entry name" value="TIGR03084 family metal-binding protein"/>
    <property type="match status" value="1"/>
</dbReference>
<evidence type="ECO:0000259" key="1">
    <source>
        <dbReference type="Pfam" id="PF07398"/>
    </source>
</evidence>
<feature type="domain" description="MDMPI C-terminal" evidence="1">
    <location>
        <begin position="188"/>
        <end position="245"/>
    </location>
</feature>
<organism evidence="3 4">
    <name type="scientific">Micromonospora inositola</name>
    <dbReference type="NCBI Taxonomy" id="47865"/>
    <lineage>
        <taxon>Bacteria</taxon>
        <taxon>Bacillati</taxon>
        <taxon>Actinomycetota</taxon>
        <taxon>Actinomycetes</taxon>
        <taxon>Micromonosporales</taxon>
        <taxon>Micromonosporaceae</taxon>
        <taxon>Micromonospora</taxon>
    </lineage>
</organism>
<dbReference type="EMBL" id="LT607754">
    <property type="protein sequence ID" value="SCG71990.1"/>
    <property type="molecule type" value="Genomic_DNA"/>
</dbReference>
<keyword evidence="4" id="KW-1185">Reference proteome</keyword>
<reference evidence="4" key="1">
    <citation type="submission" date="2016-06" db="EMBL/GenBank/DDBJ databases">
        <authorList>
            <person name="Varghese N."/>
            <person name="Submissions Spin"/>
        </authorList>
    </citation>
    <scope>NUCLEOTIDE SEQUENCE [LARGE SCALE GENOMIC DNA]</scope>
    <source>
        <strain evidence="4">DSM 43819</strain>
    </source>
</reference>
<dbReference type="InterPro" id="IPR034660">
    <property type="entry name" value="DinB/YfiT-like"/>
</dbReference>
<dbReference type="Gene3D" id="1.20.120.450">
    <property type="entry name" value="dinb family like domain"/>
    <property type="match status" value="1"/>
</dbReference>
<protein>
    <submittedName>
        <fullName evidence="3">TIGR03084 family protein</fullName>
    </submittedName>
</protein>
<dbReference type="NCBIfam" id="TIGR03083">
    <property type="entry name" value="maleylpyruvate isomerase family mycothiol-dependent enzyme"/>
    <property type="match status" value="1"/>
</dbReference>
<accession>A0A1C5JN45</accession>
<feature type="domain" description="Mycothiol-dependent maleylpyruvate isomerase metal-binding" evidence="2">
    <location>
        <begin position="24"/>
        <end position="153"/>
    </location>
</feature>
<evidence type="ECO:0000313" key="3">
    <source>
        <dbReference type="EMBL" id="SCG71990.1"/>
    </source>
</evidence>
<dbReference type="Pfam" id="PF07398">
    <property type="entry name" value="MDMPI_C"/>
    <property type="match status" value="1"/>
</dbReference>
<sequence length="277" mass="30305">MPSDTHQAGLAKLVHDLTNEQLLLEQVLADLSADLWDCPTPAPSWLVRHQVAHLSYFDEIARMAIADHDGFARQKAIRDRSPAEYRQINVAAATSSTPGELLSSWRENAAGLQAALRAADLRARAPWFGPSMSVASLASARLMEYWAHGQDIRDGLGVPPSASSRLRHVAHLGYQTRHYAVQLHGLPPLTRPLRLELTAPDGELWTWGEPDSDQTIRGTALDFCLLITRRRHLDDTGLQVSGEEARRWAGVAQCFAGDSGAGRRPGQFGPVPTSGSE</sequence>
<dbReference type="InterPro" id="IPR024344">
    <property type="entry name" value="MDMPI_metal-binding"/>
</dbReference>
<evidence type="ECO:0000313" key="4">
    <source>
        <dbReference type="Proteomes" id="UP000198221"/>
    </source>
</evidence>
<dbReference type="AlphaFoldDB" id="A0A1C5JN45"/>
<dbReference type="InterPro" id="IPR017518">
    <property type="entry name" value="CHP03084"/>
</dbReference>
<proteinExistence type="predicted"/>
<dbReference type="InterPro" id="IPR010872">
    <property type="entry name" value="MDMPI_C-term_domain"/>
</dbReference>
<dbReference type="Pfam" id="PF11716">
    <property type="entry name" value="MDMPI_N"/>
    <property type="match status" value="1"/>
</dbReference>
<name>A0A1C5JN45_9ACTN</name>
<evidence type="ECO:0000259" key="2">
    <source>
        <dbReference type="Pfam" id="PF11716"/>
    </source>
</evidence>
<dbReference type="SUPFAM" id="SSF109854">
    <property type="entry name" value="DinB/YfiT-like putative metalloenzymes"/>
    <property type="match status" value="1"/>
</dbReference>